<feature type="transmembrane region" description="Helical" evidence="6">
    <location>
        <begin position="81"/>
        <end position="103"/>
    </location>
</feature>
<dbReference type="PANTHER" id="PTHR23513:SF6">
    <property type="entry name" value="MAJOR FACILITATOR SUPERFAMILY ASSOCIATED DOMAIN-CONTAINING PROTEIN"/>
    <property type="match status" value="1"/>
</dbReference>
<dbReference type="InterPro" id="IPR011701">
    <property type="entry name" value="MFS"/>
</dbReference>
<reference evidence="7 8" key="2">
    <citation type="submission" date="2020-03" db="EMBL/GenBank/DDBJ databases">
        <authorList>
            <person name="Ichikawa N."/>
            <person name="Kimura A."/>
            <person name="Kitahashi Y."/>
            <person name="Uohara A."/>
        </authorList>
    </citation>
    <scope>NUCLEOTIDE SEQUENCE [LARGE SCALE GENOMIC DNA]</scope>
    <source>
        <strain evidence="7 8">NBRC 107702</strain>
    </source>
</reference>
<evidence type="ECO:0000313" key="7">
    <source>
        <dbReference type="EMBL" id="BCB76962.1"/>
    </source>
</evidence>
<gene>
    <name evidence="7" type="ORF">Pflav_033720</name>
</gene>
<evidence type="ECO:0000313" key="8">
    <source>
        <dbReference type="Proteomes" id="UP000502508"/>
    </source>
</evidence>
<dbReference type="KEGG" id="pfla:Pflav_033720"/>
<feature type="transmembrane region" description="Helical" evidence="6">
    <location>
        <begin position="109"/>
        <end position="131"/>
    </location>
</feature>
<feature type="transmembrane region" description="Helical" evidence="6">
    <location>
        <begin position="176"/>
        <end position="197"/>
    </location>
</feature>
<name>A0A6F8XSY5_9ACTN</name>
<dbReference type="CDD" id="cd06173">
    <property type="entry name" value="MFS_MefA_like"/>
    <property type="match status" value="1"/>
</dbReference>
<feature type="transmembrane region" description="Helical" evidence="6">
    <location>
        <begin position="54"/>
        <end position="74"/>
    </location>
</feature>
<keyword evidence="4 6" id="KW-1133">Transmembrane helix</keyword>
<feature type="transmembrane region" description="Helical" evidence="6">
    <location>
        <begin position="315"/>
        <end position="335"/>
    </location>
</feature>
<dbReference type="Pfam" id="PF07690">
    <property type="entry name" value="MFS_1"/>
    <property type="match status" value="1"/>
</dbReference>
<feature type="transmembrane region" description="Helical" evidence="6">
    <location>
        <begin position="382"/>
        <end position="401"/>
    </location>
</feature>
<feature type="transmembrane region" description="Helical" evidence="6">
    <location>
        <begin position="20"/>
        <end position="42"/>
    </location>
</feature>
<dbReference type="InterPro" id="IPR036259">
    <property type="entry name" value="MFS_trans_sf"/>
</dbReference>
<keyword evidence="5 6" id="KW-0472">Membrane</keyword>
<feature type="transmembrane region" description="Helical" evidence="6">
    <location>
        <begin position="264"/>
        <end position="282"/>
    </location>
</feature>
<evidence type="ECO:0000256" key="2">
    <source>
        <dbReference type="ARBA" id="ARBA00022475"/>
    </source>
</evidence>
<feature type="transmembrane region" description="Helical" evidence="6">
    <location>
        <begin position="289"/>
        <end position="309"/>
    </location>
</feature>
<keyword evidence="2" id="KW-1003">Cell membrane</keyword>
<dbReference type="EMBL" id="AP022870">
    <property type="protein sequence ID" value="BCB76962.1"/>
    <property type="molecule type" value="Genomic_DNA"/>
</dbReference>
<dbReference type="PANTHER" id="PTHR23513">
    <property type="entry name" value="INTEGRAL MEMBRANE EFFLUX PROTEIN-RELATED"/>
    <property type="match status" value="1"/>
</dbReference>
<feature type="transmembrane region" description="Helical" evidence="6">
    <location>
        <begin position="152"/>
        <end position="170"/>
    </location>
</feature>
<feature type="transmembrane region" description="Helical" evidence="6">
    <location>
        <begin position="356"/>
        <end position="376"/>
    </location>
</feature>
<evidence type="ECO:0000256" key="5">
    <source>
        <dbReference type="ARBA" id="ARBA00023136"/>
    </source>
</evidence>
<evidence type="ECO:0000256" key="4">
    <source>
        <dbReference type="ARBA" id="ARBA00022989"/>
    </source>
</evidence>
<dbReference type="Proteomes" id="UP000502508">
    <property type="component" value="Chromosome"/>
</dbReference>
<feature type="transmembrane region" description="Helical" evidence="6">
    <location>
        <begin position="230"/>
        <end position="252"/>
    </location>
</feature>
<sequence length="416" mass="44075">MIQYAMVSGSLWRDRDFTLFWLVQTLSVAGDSFSYVAIPLLVLRGTGSVSHMGLLTGLAGVATILTGVFAGALADRIDRRVLLIVCDVFRAALYALIPIVWLFSPQIWLLYAIVPLGAAFAMIFRVTYVAALPNLVNPERITEANARLSATYAAAAVGGPVLAGILSALYGPTAAIAVDAVTFTVSAIGLCFVRLRVRQPAGEPRRPDGLSWRDLVVGVRFLWRHPVLRALTMLLWFLTFLTLGLTDIIVFYVGHELRQSDTTVGYVLATAAAGTIVAAFVVAPARRSWGFGACWIGSYALCGVAIAGIGMTRSVPVIALLATTFVFGIGVAGICSMSLRQEVTPDHLLGRVTSSFWTVHSALGPVGAAVLTASAANYGVPATTLFAGVACLLVAVVGTLTPIRQARPERLAVEAP</sequence>
<dbReference type="GO" id="GO:0005886">
    <property type="term" value="C:plasma membrane"/>
    <property type="evidence" value="ECO:0007669"/>
    <property type="project" value="UniProtKB-SubCell"/>
</dbReference>
<keyword evidence="3 6" id="KW-0812">Transmembrane</keyword>
<dbReference type="AlphaFoldDB" id="A0A6F8XSY5"/>
<dbReference type="GO" id="GO:0022857">
    <property type="term" value="F:transmembrane transporter activity"/>
    <property type="evidence" value="ECO:0007669"/>
    <property type="project" value="InterPro"/>
</dbReference>
<reference evidence="7 8" key="1">
    <citation type="submission" date="2020-03" db="EMBL/GenBank/DDBJ databases">
        <title>Whole genome shotgun sequence of Phytohabitans flavus NBRC 107702.</title>
        <authorList>
            <person name="Komaki H."/>
            <person name="Tamura T."/>
        </authorList>
    </citation>
    <scope>NUCLEOTIDE SEQUENCE [LARGE SCALE GENOMIC DNA]</scope>
    <source>
        <strain evidence="7 8">NBRC 107702</strain>
    </source>
</reference>
<accession>A0A6F8XSY5</accession>
<keyword evidence="8" id="KW-1185">Reference proteome</keyword>
<evidence type="ECO:0000256" key="3">
    <source>
        <dbReference type="ARBA" id="ARBA00022692"/>
    </source>
</evidence>
<organism evidence="7 8">
    <name type="scientific">Phytohabitans flavus</name>
    <dbReference type="NCBI Taxonomy" id="1076124"/>
    <lineage>
        <taxon>Bacteria</taxon>
        <taxon>Bacillati</taxon>
        <taxon>Actinomycetota</taxon>
        <taxon>Actinomycetes</taxon>
        <taxon>Micromonosporales</taxon>
        <taxon>Micromonosporaceae</taxon>
    </lineage>
</organism>
<dbReference type="SUPFAM" id="SSF103473">
    <property type="entry name" value="MFS general substrate transporter"/>
    <property type="match status" value="1"/>
</dbReference>
<evidence type="ECO:0000256" key="1">
    <source>
        <dbReference type="ARBA" id="ARBA00004651"/>
    </source>
</evidence>
<evidence type="ECO:0000256" key="6">
    <source>
        <dbReference type="SAM" id="Phobius"/>
    </source>
</evidence>
<protein>
    <submittedName>
        <fullName evidence="7">MFS transporter</fullName>
    </submittedName>
</protein>
<comment type="subcellular location">
    <subcellularLocation>
        <location evidence="1">Cell membrane</location>
        <topology evidence="1">Multi-pass membrane protein</topology>
    </subcellularLocation>
</comment>
<proteinExistence type="predicted"/>
<dbReference type="Gene3D" id="1.20.1250.20">
    <property type="entry name" value="MFS general substrate transporter like domains"/>
    <property type="match status" value="1"/>
</dbReference>